<dbReference type="PANTHER" id="PTHR33845">
    <property type="entry name" value="C2H2-TYPE DOMAIN-CONTAINING PROTEIN"/>
    <property type="match status" value="1"/>
</dbReference>
<sequence length="386" mass="44502">MYSYNPTIEGVDYFVTEGRRAFATIEAVAIELHSLDLMTQTEFSDISKLLLQSRRYIKADFRVLVCPCCSVMPSCRPLSHICRKRPKDDNIKSVCNHSHTHICESCEQLQEIITVMTKIVTNTTKHEYAANDMRFRINQAAQSNNQMTQFHLWSDNAACYKSSEMMAHTYNLGRVQSYNFYEAQNVKGPCDRTTATIKSAFRRHINQENDVVTANHMKEAIEKSMKNVRYRIKVVDNMTAKPKNVDRVIPSISTYSNFTFERNRIRVWKAYNIGQGCLFSNITSVESIKLQVIVDSSHINVHELKWKINVPETDSEDMVSESSINKQLMIMPSETKLSSSNSELDMGWALKDERKNKSFNKNQTDYLNEKFIKGQTSGRKEDLYSV</sequence>
<proteinExistence type="predicted"/>
<dbReference type="EMBL" id="CACVKT020009053">
    <property type="protein sequence ID" value="CAC5419781.1"/>
    <property type="molecule type" value="Genomic_DNA"/>
</dbReference>
<dbReference type="OrthoDB" id="6141877at2759"/>
<name>A0A6J8EL14_MYTCO</name>
<organism evidence="1 2">
    <name type="scientific">Mytilus coruscus</name>
    <name type="common">Sea mussel</name>
    <dbReference type="NCBI Taxonomy" id="42192"/>
    <lineage>
        <taxon>Eukaryota</taxon>
        <taxon>Metazoa</taxon>
        <taxon>Spiralia</taxon>
        <taxon>Lophotrochozoa</taxon>
        <taxon>Mollusca</taxon>
        <taxon>Bivalvia</taxon>
        <taxon>Autobranchia</taxon>
        <taxon>Pteriomorphia</taxon>
        <taxon>Mytilida</taxon>
        <taxon>Mytiloidea</taxon>
        <taxon>Mytilidae</taxon>
        <taxon>Mytilinae</taxon>
        <taxon>Mytilus</taxon>
    </lineage>
</organism>
<keyword evidence="2" id="KW-1185">Reference proteome</keyword>
<dbReference type="PANTHER" id="PTHR33845:SF1">
    <property type="entry name" value="C2H2-TYPE DOMAIN-CONTAINING PROTEIN"/>
    <property type="match status" value="1"/>
</dbReference>
<dbReference type="Proteomes" id="UP000507470">
    <property type="component" value="Unassembled WGS sequence"/>
</dbReference>
<dbReference type="AlphaFoldDB" id="A0A6J8EL14"/>
<evidence type="ECO:0000313" key="1">
    <source>
        <dbReference type="EMBL" id="CAC5419781.1"/>
    </source>
</evidence>
<evidence type="ECO:0000313" key="2">
    <source>
        <dbReference type="Proteomes" id="UP000507470"/>
    </source>
</evidence>
<protein>
    <submittedName>
        <fullName evidence="1">Uncharacterized protein</fullName>
    </submittedName>
</protein>
<accession>A0A6J8EL14</accession>
<reference evidence="1 2" key="1">
    <citation type="submission" date="2020-06" db="EMBL/GenBank/DDBJ databases">
        <authorList>
            <person name="Li R."/>
            <person name="Bekaert M."/>
        </authorList>
    </citation>
    <scope>NUCLEOTIDE SEQUENCE [LARGE SCALE GENOMIC DNA]</scope>
    <source>
        <strain evidence="2">wild</strain>
    </source>
</reference>
<gene>
    <name evidence="1" type="ORF">MCOR_52077</name>
</gene>